<dbReference type="GO" id="GO:0008270">
    <property type="term" value="F:zinc ion binding"/>
    <property type="evidence" value="ECO:0007669"/>
    <property type="project" value="UniProtKB-KW"/>
</dbReference>
<evidence type="ECO:0000313" key="6">
    <source>
        <dbReference type="EMBL" id="MBB3810998.1"/>
    </source>
</evidence>
<reference evidence="6 7" key="1">
    <citation type="submission" date="2020-08" db="EMBL/GenBank/DDBJ databases">
        <title>Genomic Encyclopedia of Type Strains, Phase IV (KMG-IV): sequencing the most valuable type-strain genomes for metagenomic binning, comparative biology and taxonomic classification.</title>
        <authorList>
            <person name="Goeker M."/>
        </authorList>
    </citation>
    <scope>NUCLEOTIDE SEQUENCE [LARGE SCALE GENOMIC DNA]</scope>
    <source>
        <strain evidence="6 7">DSM 28760</strain>
    </source>
</reference>
<accession>A0A7W5Z6B2</accession>
<evidence type="ECO:0000256" key="2">
    <source>
        <dbReference type="ARBA" id="ARBA00022771"/>
    </source>
</evidence>
<dbReference type="PROSITE" id="PS01102">
    <property type="entry name" value="ZF_DKSA_1"/>
    <property type="match status" value="1"/>
</dbReference>
<feature type="zinc finger region" description="dksA C4-type" evidence="4">
    <location>
        <begin position="92"/>
        <end position="116"/>
    </location>
</feature>
<protein>
    <submittedName>
        <fullName evidence="6">DnaK suppressor protein</fullName>
    </submittedName>
</protein>
<dbReference type="SUPFAM" id="SSF57716">
    <property type="entry name" value="Glucocorticoid receptor-like (DNA-binding domain)"/>
    <property type="match status" value="1"/>
</dbReference>
<sequence length="121" mass="13543">MSLGRTEVRSELLNDFASLMRQELEELAAQSATSAQSRQPVELDQQSVGRISRVDAMQVQALAQTVEKRRQARVALLHRALRKIETGEYGVCEGCEEDIAEGRLRVDPAARHCVRCAEHAR</sequence>
<organism evidence="6 7">
    <name type="scientific">Pseudochelatococcus contaminans</name>
    <dbReference type="NCBI Taxonomy" id="1538103"/>
    <lineage>
        <taxon>Bacteria</taxon>
        <taxon>Pseudomonadati</taxon>
        <taxon>Pseudomonadota</taxon>
        <taxon>Alphaproteobacteria</taxon>
        <taxon>Hyphomicrobiales</taxon>
        <taxon>Chelatococcaceae</taxon>
        <taxon>Pseudochelatococcus</taxon>
    </lineage>
</organism>
<dbReference type="AlphaFoldDB" id="A0A7W5Z6B2"/>
<comment type="caution">
    <text evidence="6">The sequence shown here is derived from an EMBL/GenBank/DDBJ whole genome shotgun (WGS) entry which is preliminary data.</text>
</comment>
<dbReference type="EMBL" id="JACICC010000010">
    <property type="protein sequence ID" value="MBB3810998.1"/>
    <property type="molecule type" value="Genomic_DNA"/>
</dbReference>
<proteinExistence type="predicted"/>
<dbReference type="Gene3D" id="1.20.120.910">
    <property type="entry name" value="DksA, coiled-coil domain"/>
    <property type="match status" value="1"/>
</dbReference>
<feature type="domain" description="Zinc finger DksA/TraR C4-type" evidence="5">
    <location>
        <begin position="87"/>
        <end position="118"/>
    </location>
</feature>
<evidence type="ECO:0000256" key="4">
    <source>
        <dbReference type="PROSITE-ProRule" id="PRU00510"/>
    </source>
</evidence>
<dbReference type="PROSITE" id="PS51128">
    <property type="entry name" value="ZF_DKSA_2"/>
    <property type="match status" value="1"/>
</dbReference>
<keyword evidence="3" id="KW-0862">Zinc</keyword>
<gene>
    <name evidence="6" type="ORF">FHS81_003109</name>
</gene>
<dbReference type="PANTHER" id="PTHR33823">
    <property type="entry name" value="RNA POLYMERASE-BINDING TRANSCRIPTION FACTOR DKSA-RELATED"/>
    <property type="match status" value="1"/>
</dbReference>
<dbReference type="InterPro" id="IPR000962">
    <property type="entry name" value="Znf_DskA_TraR"/>
</dbReference>
<dbReference type="PANTHER" id="PTHR33823:SF4">
    <property type="entry name" value="GENERAL STRESS PROTEIN 16O"/>
    <property type="match status" value="1"/>
</dbReference>
<evidence type="ECO:0000259" key="5">
    <source>
        <dbReference type="Pfam" id="PF01258"/>
    </source>
</evidence>
<dbReference type="Pfam" id="PF01258">
    <property type="entry name" value="zf-dskA_traR"/>
    <property type="match status" value="1"/>
</dbReference>
<keyword evidence="1" id="KW-0479">Metal-binding</keyword>
<keyword evidence="7" id="KW-1185">Reference proteome</keyword>
<evidence type="ECO:0000256" key="3">
    <source>
        <dbReference type="ARBA" id="ARBA00022833"/>
    </source>
</evidence>
<evidence type="ECO:0000313" key="7">
    <source>
        <dbReference type="Proteomes" id="UP000537592"/>
    </source>
</evidence>
<dbReference type="InterPro" id="IPR020458">
    <property type="entry name" value="Znf_DskA_TraR_CS"/>
</dbReference>
<evidence type="ECO:0000256" key="1">
    <source>
        <dbReference type="ARBA" id="ARBA00022723"/>
    </source>
</evidence>
<dbReference type="Proteomes" id="UP000537592">
    <property type="component" value="Unassembled WGS sequence"/>
</dbReference>
<name>A0A7W5Z6B2_9HYPH</name>
<keyword evidence="2" id="KW-0863">Zinc-finger</keyword>